<protein>
    <submittedName>
        <fullName evidence="6">Cytochrome P450</fullName>
    </submittedName>
</protein>
<keyword evidence="7" id="KW-1185">Reference proteome</keyword>
<dbReference type="Pfam" id="PF00067">
    <property type="entry name" value="p450"/>
    <property type="match status" value="1"/>
</dbReference>
<dbReference type="GO" id="GO:0016705">
    <property type="term" value="F:oxidoreductase activity, acting on paired donors, with incorporation or reduction of molecular oxygen"/>
    <property type="evidence" value="ECO:0007669"/>
    <property type="project" value="InterPro"/>
</dbReference>
<dbReference type="EMBL" id="MU864928">
    <property type="protein sequence ID" value="KAK4467222.1"/>
    <property type="molecule type" value="Genomic_DNA"/>
</dbReference>
<comment type="cofactor">
    <cofactor evidence="1">
        <name>heme</name>
        <dbReference type="ChEBI" id="CHEBI:30413"/>
    </cofactor>
</comment>
<reference evidence="6" key="1">
    <citation type="journal article" date="2023" name="Mol. Phylogenet. Evol.">
        <title>Genome-scale phylogeny and comparative genomics of the fungal order Sordariales.</title>
        <authorList>
            <person name="Hensen N."/>
            <person name="Bonometti L."/>
            <person name="Westerberg I."/>
            <person name="Brannstrom I.O."/>
            <person name="Guillou S."/>
            <person name="Cros-Aarteil S."/>
            <person name="Calhoun S."/>
            <person name="Haridas S."/>
            <person name="Kuo A."/>
            <person name="Mondo S."/>
            <person name="Pangilinan J."/>
            <person name="Riley R."/>
            <person name="LaButti K."/>
            <person name="Andreopoulos B."/>
            <person name="Lipzen A."/>
            <person name="Chen C."/>
            <person name="Yan M."/>
            <person name="Daum C."/>
            <person name="Ng V."/>
            <person name="Clum A."/>
            <person name="Steindorff A."/>
            <person name="Ohm R.A."/>
            <person name="Martin F."/>
            <person name="Silar P."/>
            <person name="Natvig D.O."/>
            <person name="Lalanne C."/>
            <person name="Gautier V."/>
            <person name="Ament-Velasquez S.L."/>
            <person name="Kruys A."/>
            <person name="Hutchinson M.I."/>
            <person name="Powell A.J."/>
            <person name="Barry K."/>
            <person name="Miller A.N."/>
            <person name="Grigoriev I.V."/>
            <person name="Debuchy R."/>
            <person name="Gladieux P."/>
            <person name="Hiltunen Thoren M."/>
            <person name="Johannesson H."/>
        </authorList>
    </citation>
    <scope>NUCLEOTIDE SEQUENCE</scope>
    <source>
        <strain evidence="6">PSN324</strain>
    </source>
</reference>
<dbReference type="Gene3D" id="1.10.630.10">
    <property type="entry name" value="Cytochrome P450"/>
    <property type="match status" value="1"/>
</dbReference>
<evidence type="ECO:0000256" key="4">
    <source>
        <dbReference type="ARBA" id="ARBA00022723"/>
    </source>
</evidence>
<evidence type="ECO:0000313" key="7">
    <source>
        <dbReference type="Proteomes" id="UP001321749"/>
    </source>
</evidence>
<gene>
    <name evidence="6" type="ORF">QBC42DRAFT_2818</name>
</gene>
<dbReference type="PANTHER" id="PTHR24305:SF232">
    <property type="entry name" value="P450, PUTATIVE (EUROFUNG)-RELATED"/>
    <property type="match status" value="1"/>
</dbReference>
<dbReference type="PANTHER" id="PTHR24305">
    <property type="entry name" value="CYTOCHROME P450"/>
    <property type="match status" value="1"/>
</dbReference>
<organism evidence="6 7">
    <name type="scientific">Cladorrhinum samala</name>
    <dbReference type="NCBI Taxonomy" id="585594"/>
    <lineage>
        <taxon>Eukaryota</taxon>
        <taxon>Fungi</taxon>
        <taxon>Dikarya</taxon>
        <taxon>Ascomycota</taxon>
        <taxon>Pezizomycotina</taxon>
        <taxon>Sordariomycetes</taxon>
        <taxon>Sordariomycetidae</taxon>
        <taxon>Sordariales</taxon>
        <taxon>Podosporaceae</taxon>
        <taxon>Cladorrhinum</taxon>
    </lineage>
</organism>
<dbReference type="InterPro" id="IPR036396">
    <property type="entry name" value="Cyt_P450_sf"/>
</dbReference>
<evidence type="ECO:0000313" key="6">
    <source>
        <dbReference type="EMBL" id="KAK4467222.1"/>
    </source>
</evidence>
<evidence type="ECO:0000256" key="5">
    <source>
        <dbReference type="ARBA" id="ARBA00023004"/>
    </source>
</evidence>
<comment type="similarity">
    <text evidence="2">Belongs to the cytochrome P450 family.</text>
</comment>
<dbReference type="AlphaFoldDB" id="A0AAV9I269"/>
<sequence length="401" mass="45960">MINLSNSSTIAALVALGIASVTWKLISVRRFYKDLPKPPHSFLWGHLNLWGEIMALFPPQTHYQNYFTEIAKRYDLPDVWYLDLWPLGPSFMVLATPELAMQVSVVKVYHIHRWVEYFLDVLFGPKVIAGVNGATWKHLHHMLAPSFSPTAVKGQVDCIVEHVAVYHNKLRALADTGEQFSMQELTSKVIFDIVSSVVYGFSLLAQQRGSQFLEDFKTIFNLGPAYVETKNPFKKLLLWWKMRASRERSEKLIHQKIKERHAALFGEDKYLQEEKRAKLCVMDRMIVQQIEELGPKARDGLDPQFVKLIVPNLKGLLAGGQGTTSDTLCFIFLLLSLHPEVMSRLRQEHDSFFHSDFDETVRMLKEKPTKTNELEYTTAVIKETLRLFPIGFATREAPPGV</sequence>
<dbReference type="Proteomes" id="UP001321749">
    <property type="component" value="Unassembled WGS sequence"/>
</dbReference>
<name>A0AAV9I269_9PEZI</name>
<keyword evidence="4" id="KW-0479">Metal-binding</keyword>
<dbReference type="GO" id="GO:0005506">
    <property type="term" value="F:iron ion binding"/>
    <property type="evidence" value="ECO:0007669"/>
    <property type="project" value="InterPro"/>
</dbReference>
<comment type="caution">
    <text evidence="6">The sequence shown here is derived from an EMBL/GenBank/DDBJ whole genome shotgun (WGS) entry which is preliminary data.</text>
</comment>
<proteinExistence type="inferred from homology"/>
<evidence type="ECO:0000256" key="2">
    <source>
        <dbReference type="ARBA" id="ARBA00010617"/>
    </source>
</evidence>
<dbReference type="PRINTS" id="PR00385">
    <property type="entry name" value="P450"/>
</dbReference>
<accession>A0AAV9I269</accession>
<dbReference type="InterPro" id="IPR001128">
    <property type="entry name" value="Cyt_P450"/>
</dbReference>
<keyword evidence="5" id="KW-0408">Iron</keyword>
<evidence type="ECO:0000256" key="1">
    <source>
        <dbReference type="ARBA" id="ARBA00001971"/>
    </source>
</evidence>
<dbReference type="SUPFAM" id="SSF48264">
    <property type="entry name" value="Cytochrome P450"/>
    <property type="match status" value="1"/>
</dbReference>
<evidence type="ECO:0000256" key="3">
    <source>
        <dbReference type="ARBA" id="ARBA00022617"/>
    </source>
</evidence>
<feature type="non-terminal residue" evidence="6">
    <location>
        <position position="401"/>
    </location>
</feature>
<dbReference type="InterPro" id="IPR050121">
    <property type="entry name" value="Cytochrome_P450_monoxygenase"/>
</dbReference>
<dbReference type="GO" id="GO:0004497">
    <property type="term" value="F:monooxygenase activity"/>
    <property type="evidence" value="ECO:0007669"/>
    <property type="project" value="InterPro"/>
</dbReference>
<keyword evidence="3" id="KW-0349">Heme</keyword>
<reference evidence="6" key="2">
    <citation type="submission" date="2023-06" db="EMBL/GenBank/DDBJ databases">
        <authorList>
            <consortium name="Lawrence Berkeley National Laboratory"/>
            <person name="Mondo S.J."/>
            <person name="Hensen N."/>
            <person name="Bonometti L."/>
            <person name="Westerberg I."/>
            <person name="Brannstrom I.O."/>
            <person name="Guillou S."/>
            <person name="Cros-Aarteil S."/>
            <person name="Calhoun S."/>
            <person name="Haridas S."/>
            <person name="Kuo A."/>
            <person name="Pangilinan J."/>
            <person name="Riley R."/>
            <person name="Labutti K."/>
            <person name="Andreopoulos B."/>
            <person name="Lipzen A."/>
            <person name="Chen C."/>
            <person name="Yanf M."/>
            <person name="Daum C."/>
            <person name="Ng V."/>
            <person name="Clum A."/>
            <person name="Steindorff A."/>
            <person name="Ohm R."/>
            <person name="Martin F."/>
            <person name="Silar P."/>
            <person name="Natvig D."/>
            <person name="Lalanne C."/>
            <person name="Gautier V."/>
            <person name="Ament-Velasquez S.L."/>
            <person name="Kruys A."/>
            <person name="Hutchinson M.I."/>
            <person name="Powell A.J."/>
            <person name="Barry K."/>
            <person name="Miller A.N."/>
            <person name="Grigoriev I.V."/>
            <person name="Debuchy R."/>
            <person name="Gladieux P."/>
            <person name="Thoren M.H."/>
            <person name="Johannesson H."/>
        </authorList>
    </citation>
    <scope>NUCLEOTIDE SEQUENCE</scope>
    <source>
        <strain evidence="6">PSN324</strain>
    </source>
</reference>
<dbReference type="GO" id="GO:0020037">
    <property type="term" value="F:heme binding"/>
    <property type="evidence" value="ECO:0007669"/>
    <property type="project" value="InterPro"/>
</dbReference>